<dbReference type="PANTHER" id="PTHR10887:SF341">
    <property type="entry name" value="NFX1-TYPE ZINC FINGER-CONTAINING PROTEIN 1"/>
    <property type="match status" value="1"/>
</dbReference>
<dbReference type="PANTHER" id="PTHR10887">
    <property type="entry name" value="DNA2/NAM7 HELICASE FAMILY"/>
    <property type="match status" value="1"/>
</dbReference>
<dbReference type="AlphaFoldDB" id="A0A7M5U153"/>
<evidence type="ECO:0000256" key="1">
    <source>
        <dbReference type="SAM" id="Coils"/>
    </source>
</evidence>
<dbReference type="Gene3D" id="3.40.50.300">
    <property type="entry name" value="P-loop containing nucleotide triphosphate hydrolases"/>
    <property type="match status" value="1"/>
</dbReference>
<feature type="region of interest" description="Disordered" evidence="2">
    <location>
        <begin position="127"/>
        <end position="147"/>
    </location>
</feature>
<evidence type="ECO:0000256" key="2">
    <source>
        <dbReference type="SAM" id="MobiDB-lite"/>
    </source>
</evidence>
<keyword evidence="1" id="KW-0175">Coiled coil</keyword>
<proteinExistence type="predicted"/>
<evidence type="ECO:0000259" key="3">
    <source>
        <dbReference type="Pfam" id="PF13086"/>
    </source>
</evidence>
<feature type="coiled-coil region" evidence="1">
    <location>
        <begin position="235"/>
        <end position="262"/>
    </location>
</feature>
<name>A0A7M5U153_9CNID</name>
<dbReference type="Proteomes" id="UP000594262">
    <property type="component" value="Unplaced"/>
</dbReference>
<dbReference type="EnsemblMetazoa" id="CLYHEMT004678.1">
    <property type="protein sequence ID" value="CLYHEMP004678.1"/>
    <property type="gene ID" value="CLYHEMG004678"/>
</dbReference>
<dbReference type="Pfam" id="PF13086">
    <property type="entry name" value="AAA_11"/>
    <property type="match status" value="1"/>
</dbReference>
<dbReference type="GO" id="GO:0004386">
    <property type="term" value="F:helicase activity"/>
    <property type="evidence" value="ECO:0007669"/>
    <property type="project" value="InterPro"/>
</dbReference>
<feature type="domain" description="DNA2/NAM7 helicase helicase" evidence="3">
    <location>
        <begin position="125"/>
        <end position="336"/>
    </location>
</feature>
<organism evidence="4 5">
    <name type="scientific">Clytia hemisphaerica</name>
    <dbReference type="NCBI Taxonomy" id="252671"/>
    <lineage>
        <taxon>Eukaryota</taxon>
        <taxon>Metazoa</taxon>
        <taxon>Cnidaria</taxon>
        <taxon>Hydrozoa</taxon>
        <taxon>Hydroidolina</taxon>
        <taxon>Leptothecata</taxon>
        <taxon>Obeliida</taxon>
        <taxon>Clytiidae</taxon>
        <taxon>Clytia</taxon>
    </lineage>
</organism>
<keyword evidence="5" id="KW-1185">Reference proteome</keyword>
<evidence type="ECO:0000313" key="5">
    <source>
        <dbReference type="Proteomes" id="UP000594262"/>
    </source>
</evidence>
<dbReference type="OrthoDB" id="6021986at2759"/>
<dbReference type="GO" id="GO:0031048">
    <property type="term" value="P:regulatory ncRNA-mediated heterochromatin formation"/>
    <property type="evidence" value="ECO:0007669"/>
    <property type="project" value="TreeGrafter"/>
</dbReference>
<dbReference type="SUPFAM" id="SSF52540">
    <property type="entry name" value="P-loop containing nucleoside triphosphate hydrolases"/>
    <property type="match status" value="1"/>
</dbReference>
<reference evidence="4" key="1">
    <citation type="submission" date="2021-01" db="UniProtKB">
        <authorList>
            <consortium name="EnsemblMetazoa"/>
        </authorList>
    </citation>
    <scope>IDENTIFICATION</scope>
</reference>
<dbReference type="InterPro" id="IPR041677">
    <property type="entry name" value="DNA2/NAM7_AAA_11"/>
</dbReference>
<sequence length="447" mass="52682">MDESRDTLRATFEEIRQLPYISYDQLYRSLSDAHVYSLLIGLDWDSLSSEETNCVTWQEVDNLLRGENSKSFEDIKFLYEIKDIAFNHWLPSQEEFDDCEYKLTGGIQSIQTFSKLTFKQPSEIDKVKKKKKGEKEEENGEKMKSEEEIMEAEEEQMMFSEQRRSEFVNEEFNSILKVDDGNSNHQGEQRVKGFCPQAIKKLTENGYNLPYFDEQEDVWQLSMPDRIRLVQLLIAKETNEMLEKFQRSLREFKDKCKQKAELETQNEVEILKRKQIIAATVTGASINQELLREIKPQIVIVEEAAEVLEPQLVASIGSWTKYMLLIGDHQQLRPSVDAYHLRKDYNFDISMMERLINNQMPYTTLQMQNRQRVEFAELLLDIYPNLKTNHKRISGHKPATCLEKSVFFWDHQHEETKERSVRNEEEAKRAVDLGLFLVQQGYEPRKI</sequence>
<dbReference type="GO" id="GO:0031380">
    <property type="term" value="C:nuclear RNA-directed RNA polymerase complex"/>
    <property type="evidence" value="ECO:0007669"/>
    <property type="project" value="TreeGrafter"/>
</dbReference>
<accession>A0A7M5U153</accession>
<dbReference type="InterPro" id="IPR027417">
    <property type="entry name" value="P-loop_NTPase"/>
</dbReference>
<protein>
    <recommendedName>
        <fullName evidence="3">DNA2/NAM7 helicase helicase domain-containing protein</fullName>
    </recommendedName>
</protein>
<dbReference type="InterPro" id="IPR045055">
    <property type="entry name" value="DNA2/NAM7-like"/>
</dbReference>
<evidence type="ECO:0000313" key="4">
    <source>
        <dbReference type="EnsemblMetazoa" id="CLYHEMP004678.1"/>
    </source>
</evidence>